<dbReference type="AlphaFoldDB" id="A0A836BUE0"/>
<evidence type="ECO:0000256" key="1">
    <source>
        <dbReference type="SAM" id="MobiDB-lite"/>
    </source>
</evidence>
<evidence type="ECO:0000313" key="2">
    <source>
        <dbReference type="EMBL" id="KAG2487873.1"/>
    </source>
</evidence>
<dbReference type="EMBL" id="JAEHOE010000091">
    <property type="protein sequence ID" value="KAG2487873.1"/>
    <property type="molecule type" value="Genomic_DNA"/>
</dbReference>
<protein>
    <submittedName>
        <fullName evidence="2">Uncharacterized protein</fullName>
    </submittedName>
</protein>
<dbReference type="Proteomes" id="UP000612055">
    <property type="component" value="Unassembled WGS sequence"/>
</dbReference>
<organism evidence="2 3">
    <name type="scientific">Edaphochlamys debaryana</name>
    <dbReference type="NCBI Taxonomy" id="47281"/>
    <lineage>
        <taxon>Eukaryota</taxon>
        <taxon>Viridiplantae</taxon>
        <taxon>Chlorophyta</taxon>
        <taxon>core chlorophytes</taxon>
        <taxon>Chlorophyceae</taxon>
        <taxon>CS clade</taxon>
        <taxon>Chlamydomonadales</taxon>
        <taxon>Chlamydomonadales incertae sedis</taxon>
        <taxon>Edaphochlamys</taxon>
    </lineage>
</organism>
<evidence type="ECO:0000313" key="3">
    <source>
        <dbReference type="Proteomes" id="UP000612055"/>
    </source>
</evidence>
<keyword evidence="3" id="KW-1185">Reference proteome</keyword>
<comment type="caution">
    <text evidence="2">The sequence shown here is derived from an EMBL/GenBank/DDBJ whole genome shotgun (WGS) entry which is preliminary data.</text>
</comment>
<proteinExistence type="predicted"/>
<gene>
    <name evidence="2" type="ORF">HYH03_013586</name>
</gene>
<feature type="compositionally biased region" description="Acidic residues" evidence="1">
    <location>
        <begin position="432"/>
        <end position="442"/>
    </location>
</feature>
<sequence>MSERTAPSDSTERGGFLAIVPERLERVAEGAEQQQVRLLSAGELDAHLWCVLEGVAAEAGMELMPRPQMSLSKPVSVATMKLEADYAAKDFASAQPCPELSVLRLAFYKAGPSFAAAVFRQRNSTEAQGFCSRELAGEDCKEDCESSKHQPMAREFCSRVEEVRSRGGQMTAAKKREVACEARCAGVGPAIDVVCAAATHAWRRAKGLTSGYGSAGGADPSEMGRRYGYGSAGGAVPSEMGRRYGFGSASLQAMRRAIHRPPLVAWLEDEAGIKPHQDGNAAYGICPLCPPEKQALGPRLLDRFKGRICASCANTWTWDEESKKLERIQRTNRGRVGERAVGTGKGGVNAKLAATKAARKAGVKEGGGSKARSTGMGNVGSAGGGGIGAAAASGSLRAPLLDDPGNYATPEQLAAMLRDNDEGSADRPLTFEDTDEEEGGLE</sequence>
<feature type="region of interest" description="Disordered" evidence="1">
    <location>
        <begin position="402"/>
        <end position="442"/>
    </location>
</feature>
<reference evidence="2" key="1">
    <citation type="journal article" date="2020" name="bioRxiv">
        <title>Comparative genomics of Chlamydomonas.</title>
        <authorList>
            <person name="Craig R.J."/>
            <person name="Hasan A.R."/>
            <person name="Ness R.W."/>
            <person name="Keightley P.D."/>
        </authorList>
    </citation>
    <scope>NUCLEOTIDE SEQUENCE</scope>
    <source>
        <strain evidence="2">CCAP 11/70</strain>
    </source>
</reference>
<accession>A0A836BUE0</accession>
<name>A0A836BUE0_9CHLO</name>